<protein>
    <recommendedName>
        <fullName evidence="1">AraC effector-binding domain-containing protein</fullName>
    </recommendedName>
</protein>
<dbReference type="Pfam" id="PF06445">
    <property type="entry name" value="GyrI-like"/>
    <property type="match status" value="1"/>
</dbReference>
<dbReference type="RefSeq" id="WP_153449810.1">
    <property type="nucleotide sequence ID" value="NZ_WEGJ01000001.1"/>
</dbReference>
<dbReference type="InterPro" id="IPR010499">
    <property type="entry name" value="AraC_E-bd"/>
</dbReference>
<dbReference type="EMBL" id="WEGJ01000001">
    <property type="protein sequence ID" value="MQY10561.1"/>
    <property type="molecule type" value="Genomic_DNA"/>
</dbReference>
<reference evidence="2 3" key="1">
    <citation type="submission" date="2019-10" db="EMBL/GenBank/DDBJ databases">
        <title>Streptomyces smaragdinus sp. nov. and Streptomyces fabii sp. nov., isolated from the gut of fungus growing-termite Macrotermes natalensis.</title>
        <authorList>
            <person name="Schwitalla J."/>
            <person name="Benndorf R."/>
            <person name="Martin K."/>
            <person name="De Beer W."/>
            <person name="Kaster A.-K."/>
            <person name="Vollmers J."/>
            <person name="Poulsen M."/>
            <person name="Beemelmanns C."/>
        </authorList>
    </citation>
    <scope>NUCLEOTIDE SEQUENCE [LARGE SCALE GENOMIC DNA]</scope>
    <source>
        <strain evidence="2 3">RB5</strain>
    </source>
</reference>
<evidence type="ECO:0000313" key="2">
    <source>
        <dbReference type="EMBL" id="MQY10561.1"/>
    </source>
</evidence>
<accession>A0A7K0CAS9</accession>
<comment type="caution">
    <text evidence="2">The sequence shown here is derived from an EMBL/GenBank/DDBJ whole genome shotgun (WGS) entry which is preliminary data.</text>
</comment>
<organism evidence="2 3">
    <name type="scientific">Streptomyces smaragdinus</name>
    <dbReference type="NCBI Taxonomy" id="2585196"/>
    <lineage>
        <taxon>Bacteria</taxon>
        <taxon>Bacillati</taxon>
        <taxon>Actinomycetota</taxon>
        <taxon>Actinomycetes</taxon>
        <taxon>Kitasatosporales</taxon>
        <taxon>Streptomycetaceae</taxon>
        <taxon>Streptomyces</taxon>
    </lineage>
</organism>
<evidence type="ECO:0000313" key="3">
    <source>
        <dbReference type="Proteomes" id="UP000466345"/>
    </source>
</evidence>
<dbReference type="Gene3D" id="3.20.80.10">
    <property type="entry name" value="Regulatory factor, effector binding domain"/>
    <property type="match status" value="1"/>
</dbReference>
<gene>
    <name evidence="2" type="ORF">SRB5_06720</name>
</gene>
<feature type="domain" description="AraC effector-binding" evidence="1">
    <location>
        <begin position="7"/>
        <end position="170"/>
    </location>
</feature>
<dbReference type="InterPro" id="IPR029442">
    <property type="entry name" value="GyrI-like"/>
</dbReference>
<keyword evidence="3" id="KW-1185">Reference proteome</keyword>
<dbReference type="Proteomes" id="UP000466345">
    <property type="component" value="Unassembled WGS sequence"/>
</dbReference>
<dbReference type="SMART" id="SM00871">
    <property type="entry name" value="AraC_E_bind"/>
    <property type="match status" value="1"/>
</dbReference>
<dbReference type="InterPro" id="IPR011256">
    <property type="entry name" value="Reg_factor_effector_dom_sf"/>
</dbReference>
<dbReference type="OrthoDB" id="64208at2"/>
<proteinExistence type="predicted"/>
<evidence type="ECO:0000259" key="1">
    <source>
        <dbReference type="SMART" id="SM00871"/>
    </source>
</evidence>
<sequence length="171" mass="19219">MTLHTPAPPTVLELPETPCVTMRRTVTMRSMGEIADRIPEVLGWLTRRGIAPAGPPFLRYELIEMDKQLVVEAGWPVAEAVAGDGTDDGVRAGVLPGGRYVSLVHRGHPDQLIHVIKALLVWARERGLEWDMTPTSEGERWGCRLESYRTDPREEPDPSSWETELLFRLAR</sequence>
<name>A0A7K0CAS9_9ACTN</name>
<dbReference type="AlphaFoldDB" id="A0A7K0CAS9"/>
<dbReference type="SUPFAM" id="SSF55136">
    <property type="entry name" value="Probable bacterial effector-binding domain"/>
    <property type="match status" value="1"/>
</dbReference>